<keyword evidence="2" id="KW-0808">Transferase</keyword>
<dbReference type="Pfam" id="PF13966">
    <property type="entry name" value="zf-RVT"/>
    <property type="match status" value="1"/>
</dbReference>
<keyword evidence="2" id="KW-0695">RNA-directed DNA polymerase</keyword>
<reference evidence="2" key="1">
    <citation type="journal article" date="2019" name="Sci. Rep.">
        <title>Draft genome of Tanacetum cinerariifolium, the natural source of mosquito coil.</title>
        <authorList>
            <person name="Yamashiro T."/>
            <person name="Shiraishi A."/>
            <person name="Satake H."/>
            <person name="Nakayama K."/>
        </authorList>
    </citation>
    <scope>NUCLEOTIDE SEQUENCE</scope>
</reference>
<comment type="caution">
    <text evidence="2">The sequence shown here is derived from an EMBL/GenBank/DDBJ whole genome shotgun (WGS) entry which is preliminary data.</text>
</comment>
<protein>
    <submittedName>
        <fullName evidence="2">Reverse transcriptase domain, reverse transcriptase zinc-binding domain protein</fullName>
    </submittedName>
</protein>
<dbReference type="GO" id="GO:0003964">
    <property type="term" value="F:RNA-directed DNA polymerase activity"/>
    <property type="evidence" value="ECO:0007669"/>
    <property type="project" value="UniProtKB-KW"/>
</dbReference>
<dbReference type="AlphaFoldDB" id="A0A699J0G5"/>
<gene>
    <name evidence="2" type="ORF">Tci_572560</name>
</gene>
<sequence>MTWPGSGDNDPWWNLNGSGRLESKDHYKVQNGAHLIHITSAADGKSPNTRDRQANKVLVIRTRIYSRRAGNVGKQRDIARRRREKCVTLQARDHPLTLTLKFGPRVTLEARLTRIVPLCVGRGWLEIVKIGEELEGIYIDFAMSFNGVVGNGKDIGFCLDRWICDVRLCDRFPRLYYLDRRKDSRVADQGKWVNNEWCWVRDLKGMVGRDFEDLVVLFQNFVISNNCGDHWKWLLQEDGDFTFKGFSRMIEEKTLRIENGGQKTLWNKCVPKKVNIFVWRSLKGRLPVREELDKRGMDLDSILCPCYDSAVESCNHSLVMCNFARSVWEKIFIWWKFGGVNALYWGNIFIQWERCYF</sequence>
<evidence type="ECO:0000313" key="2">
    <source>
        <dbReference type="EMBL" id="GFA00588.1"/>
    </source>
</evidence>
<keyword evidence="2" id="KW-0548">Nucleotidyltransferase</keyword>
<evidence type="ECO:0000259" key="1">
    <source>
        <dbReference type="Pfam" id="PF13966"/>
    </source>
</evidence>
<proteinExistence type="predicted"/>
<organism evidence="2">
    <name type="scientific">Tanacetum cinerariifolium</name>
    <name type="common">Dalmatian daisy</name>
    <name type="synonym">Chrysanthemum cinerariifolium</name>
    <dbReference type="NCBI Taxonomy" id="118510"/>
    <lineage>
        <taxon>Eukaryota</taxon>
        <taxon>Viridiplantae</taxon>
        <taxon>Streptophyta</taxon>
        <taxon>Embryophyta</taxon>
        <taxon>Tracheophyta</taxon>
        <taxon>Spermatophyta</taxon>
        <taxon>Magnoliopsida</taxon>
        <taxon>eudicotyledons</taxon>
        <taxon>Gunneridae</taxon>
        <taxon>Pentapetalae</taxon>
        <taxon>asterids</taxon>
        <taxon>campanulids</taxon>
        <taxon>Asterales</taxon>
        <taxon>Asteraceae</taxon>
        <taxon>Asteroideae</taxon>
        <taxon>Anthemideae</taxon>
        <taxon>Anthemidinae</taxon>
        <taxon>Tanacetum</taxon>
    </lineage>
</organism>
<dbReference type="PANTHER" id="PTHR36617">
    <property type="entry name" value="PROTEIN, PUTATIVE-RELATED"/>
    <property type="match status" value="1"/>
</dbReference>
<dbReference type="InterPro" id="IPR026960">
    <property type="entry name" value="RVT-Znf"/>
</dbReference>
<dbReference type="PANTHER" id="PTHR36617:SF5">
    <property type="entry name" value="OS05G0421675 PROTEIN"/>
    <property type="match status" value="1"/>
</dbReference>
<accession>A0A699J0G5</accession>
<feature type="domain" description="Reverse transcriptase zinc-binding" evidence="1">
    <location>
        <begin position="248"/>
        <end position="328"/>
    </location>
</feature>
<dbReference type="EMBL" id="BKCJ010354569">
    <property type="protein sequence ID" value="GFA00588.1"/>
    <property type="molecule type" value="Genomic_DNA"/>
</dbReference>
<name>A0A699J0G5_TANCI</name>